<dbReference type="Pfam" id="PF13515">
    <property type="entry name" value="FUSC_2"/>
    <property type="match status" value="1"/>
</dbReference>
<keyword evidence="3 6" id="KW-1133">Transmembrane helix</keyword>
<evidence type="ECO:0000259" key="7">
    <source>
        <dbReference type="Pfam" id="PF13515"/>
    </source>
</evidence>
<feature type="domain" description="Integral membrane bound transporter" evidence="7">
    <location>
        <begin position="346"/>
        <end position="472"/>
    </location>
</feature>
<sequence>MTGEPGHDGPYSSSRIGHGVPECCASYSRLVPPSALATGRRRLQRLLRSLVTFAPAPGRSRRALRWVAATAASLIVISVILGPDKGGMGLLGAMSAGGGRDFPTRRRVLVGIRVGATVLACQAIGLLISPWPLLVPPVMTAMTFVVVWFWHALLTGPPGPINTVFAGALGVYMGSLGWTCATLLPITALAWALALAASLILLALWPHTAERRAVEAAEQAVEAYCQQPRPDPWDARAASLSNRLRSQAWIAVDDAWHVLRTGRTPGTVPLTAEGRALDGRLRTSHLRLLERLQAESFPSEHPEISRHFNLVPLGLPSVRYLLRTAAQSGSQPRLVAGRAAGAVALAASVAFLLSPIGHPYWAIQSALIVLHMGASRADLTIRAAHRVIGTAAGLVVYVGIVSLGPGPWTRLGIAIVAIYGLEALAVRNYASSVVFVTVFGLMLTPAPSAAHTHLLITDRLGETAIGVGASVLMIWVMGRRAPILLVRRQFRQTLTRLLLVLDDLAKGLEDPAGLPPSRRPLPLLTAGEHDGSPTDLVRAHRRDLVFELGRAGAILSSQRPDDPESLEPWMRVQEEVSRLSYDVVAATWRQPGTGRAAARIAHRAIAEMIDALPPISQRRIDPTAVAGTVAVIRAEFLASA</sequence>
<dbReference type="KEGG" id="asla:NCTC11923_00238"/>
<feature type="transmembrane region" description="Helical" evidence="6">
    <location>
        <begin position="161"/>
        <end position="178"/>
    </location>
</feature>
<feature type="transmembrane region" description="Helical" evidence="6">
    <location>
        <begin position="335"/>
        <end position="353"/>
    </location>
</feature>
<dbReference type="GO" id="GO:0016020">
    <property type="term" value="C:membrane"/>
    <property type="evidence" value="ECO:0007669"/>
    <property type="project" value="UniProtKB-SubCell"/>
</dbReference>
<gene>
    <name evidence="8" type="ORF">NCTC11923_00238</name>
</gene>
<feature type="region of interest" description="Disordered" evidence="5">
    <location>
        <begin position="511"/>
        <end position="532"/>
    </location>
</feature>
<dbReference type="InterPro" id="IPR049453">
    <property type="entry name" value="Memb_transporter_dom"/>
</dbReference>
<reference evidence="8 9" key="1">
    <citation type="submission" date="2018-12" db="EMBL/GenBank/DDBJ databases">
        <authorList>
            <consortium name="Pathogen Informatics"/>
        </authorList>
    </citation>
    <scope>NUCLEOTIDE SEQUENCE [LARGE SCALE GENOMIC DNA]</scope>
    <source>
        <strain evidence="8 9">NCTC11923</strain>
    </source>
</reference>
<evidence type="ECO:0000256" key="3">
    <source>
        <dbReference type="ARBA" id="ARBA00022989"/>
    </source>
</evidence>
<dbReference type="EMBL" id="LR134363">
    <property type="protein sequence ID" value="VEG73629.1"/>
    <property type="molecule type" value="Genomic_DNA"/>
</dbReference>
<feature type="transmembrane region" description="Helical" evidence="6">
    <location>
        <begin position="433"/>
        <end position="454"/>
    </location>
</feature>
<evidence type="ECO:0000256" key="2">
    <source>
        <dbReference type="ARBA" id="ARBA00022692"/>
    </source>
</evidence>
<keyword evidence="9" id="KW-1185">Reference proteome</keyword>
<evidence type="ECO:0000256" key="5">
    <source>
        <dbReference type="SAM" id="MobiDB-lite"/>
    </source>
</evidence>
<comment type="subcellular location">
    <subcellularLocation>
        <location evidence="1">Membrane</location>
        <topology evidence="1">Multi-pass membrane protein</topology>
    </subcellularLocation>
</comment>
<feature type="transmembrane region" description="Helical" evidence="6">
    <location>
        <begin position="460"/>
        <end position="478"/>
    </location>
</feature>
<proteinExistence type="predicted"/>
<keyword evidence="4 6" id="KW-0472">Membrane</keyword>
<evidence type="ECO:0000313" key="9">
    <source>
        <dbReference type="Proteomes" id="UP000276899"/>
    </source>
</evidence>
<evidence type="ECO:0000256" key="1">
    <source>
        <dbReference type="ARBA" id="ARBA00004141"/>
    </source>
</evidence>
<evidence type="ECO:0000313" key="8">
    <source>
        <dbReference type="EMBL" id="VEG73629.1"/>
    </source>
</evidence>
<feature type="transmembrane region" description="Helical" evidence="6">
    <location>
        <begin position="63"/>
        <end position="81"/>
    </location>
</feature>
<keyword evidence="2 6" id="KW-0812">Transmembrane</keyword>
<evidence type="ECO:0000256" key="6">
    <source>
        <dbReference type="SAM" id="Phobius"/>
    </source>
</evidence>
<feature type="transmembrane region" description="Helical" evidence="6">
    <location>
        <begin position="134"/>
        <end position="154"/>
    </location>
</feature>
<accession>A0A448K9K1</accession>
<feature type="transmembrane region" description="Helical" evidence="6">
    <location>
        <begin position="184"/>
        <end position="205"/>
    </location>
</feature>
<name>A0A448K9K1_9ACTO</name>
<dbReference type="AlphaFoldDB" id="A0A448K9K1"/>
<protein>
    <recommendedName>
        <fullName evidence="7">Integral membrane bound transporter domain-containing protein</fullName>
    </recommendedName>
</protein>
<feature type="transmembrane region" description="Helical" evidence="6">
    <location>
        <begin position="108"/>
        <end position="128"/>
    </location>
</feature>
<dbReference type="Proteomes" id="UP000276899">
    <property type="component" value="Chromosome"/>
</dbReference>
<dbReference type="STRING" id="1278298.GCA_000428685_01000"/>
<evidence type="ECO:0000256" key="4">
    <source>
        <dbReference type="ARBA" id="ARBA00023136"/>
    </source>
</evidence>
<organism evidence="8 9">
    <name type="scientific">Actinomyces slackii</name>
    <dbReference type="NCBI Taxonomy" id="52774"/>
    <lineage>
        <taxon>Bacteria</taxon>
        <taxon>Bacillati</taxon>
        <taxon>Actinomycetota</taxon>
        <taxon>Actinomycetes</taxon>
        <taxon>Actinomycetales</taxon>
        <taxon>Actinomycetaceae</taxon>
        <taxon>Actinomyces</taxon>
    </lineage>
</organism>
<feature type="transmembrane region" description="Helical" evidence="6">
    <location>
        <begin position="384"/>
        <end position="402"/>
    </location>
</feature>